<dbReference type="Proteomes" id="UP000198394">
    <property type="component" value="Unassembled WGS sequence"/>
</dbReference>
<dbReference type="RefSeq" id="WP_089097177.1">
    <property type="nucleotide sequence ID" value="NZ_NDYL01000001.1"/>
</dbReference>
<gene>
    <name evidence="1" type="ORF">B9L23_07620</name>
</gene>
<proteinExistence type="predicted"/>
<evidence type="ECO:0000313" key="2">
    <source>
        <dbReference type="Proteomes" id="UP000198394"/>
    </source>
</evidence>
<reference evidence="1 2" key="1">
    <citation type="submission" date="2017-04" db="EMBL/GenBank/DDBJ databases">
        <title>The genome sequence of Parageobacillus galactosidasius DSM 18751.</title>
        <authorList>
            <person name="Ramaloko W.T."/>
            <person name="Koen N."/>
            <person name="Polliack S."/>
            <person name="Aliyu H."/>
            <person name="Lebre P."/>
            <person name="Mohr T."/>
            <person name="Oswald F."/>
            <person name="Zwick M."/>
            <person name="Neumann A."/>
            <person name="Syldatk C."/>
            <person name="Cowan D."/>
            <person name="De Maayer P."/>
        </authorList>
    </citation>
    <scope>NUCLEOTIDE SEQUENCE [LARGE SCALE GENOMIC DNA]</scope>
    <source>
        <strain evidence="1 2">DSM 18751</strain>
    </source>
</reference>
<keyword evidence="2" id="KW-1185">Reference proteome</keyword>
<dbReference type="EMBL" id="NDYL01000001">
    <property type="protein sequence ID" value="OXB94724.1"/>
    <property type="molecule type" value="Genomic_DNA"/>
</dbReference>
<sequence length="1961" mass="225810">MSSIEKDLLQLKEYESKLENDTYALRVGNEVPEEDVNLAYIHTPRLDPEQNISLVDTSSIPDNVIPEDQLESIVIPDHSGKLQYANIHSEYEPVKPKPPYDVFPSKDFYLTREFKRNEHTTDNALYYKIELKYHYDSQKGTPNKVVKYTGTQIEITDENGNPLDDTYKYEIYVMAMKQNPQIYWVKIYLAFNTNQEKTFKVRYNHIDDVVPNENIQSVRNTIELYSNRKNQLVVNGKAKSLLEGGKLRIINGVSAYEEVGETDFAQATENDEVYKIVENPQKGGYEIYVPQKSENDPRTYDMFNYKIVAKYKDETGKDQVVTVGYINDWVMDPKALLNHEKLEYTKEWKHIGIPAGNTKLNIKDMINLSLPLGTPSVPKEATYEIYDAAGNLLYTTTNAEDNPNVDTRIQERQEAIAEAKSNRATAEWKNAKKKNTRVISKPIPHRCSVIAERQKTKWDFAFKVTGQGEIRRTTVFTANWWACANVGIYKGFTTQPLDVVDKNKWQAFGKKVTVNDWKLKSSSNGLSYLELQVNEVDVAGFYQKVNPKGESMANKTDYEFTAKVKIIDPGDDDVIGIIFRVKDSKHYYMFAWEKEKLHTESYTYTSKDGDGSIAGAVNGVGRIIFSSKGCTSLHYHPEVPSSQIGSDGWYEPSDKYITNNWVDYENAGFGKQKKRIFKVSPQSGTPYKNDVTGCSFTDITTKGTLFYSEPGRKGWEPFKTYKITVVVAGNSFKVYINENADSSDKGTLVCEAVDNTYTQGSVGIFCTSQRWTQWYELIYNELDVLTVCTDRYPVTLTSQEQKRISDKTVEELLKDKITQEATSKYGPNTKYMVFSYYAQSDRSELYLDIDQNGIGYVWGRTDSPLAGGTVIEPWDTTTYGLDVYGAGTVQYHEDGHFTIDITPQRLPMDIIPSEVVNFRWNPPILISGENVSLSLGADNQTIIVQAQKPPIIQLNKWITLPEDTILKEEKIKHLVNVFGEDGIYEQLNIPKDIPIDEILLRIERGKATGAFSATDQEHRVNYRFRCLANGLVKMPVDQFQDQLGVNRIRLSSLFTTYKPVEFDLKYRVYVEKKNVTDMKDLFAVGASGAIMIEPTPGAATWKIEDNILKDVENNYKFVGAYNQQHLSLKDYKVDFAFKPVGSDDDLIGVLFRVQDKNNFYFYAIEADDINPMMGASRVSSEQPAPLFDWTDTPRSSATSNSDYILNKGWRTYHQRVYKVENGVKTLVKEISTTTNEGWMRNWQNNIRIECIGYQTKLYFQTGLPEEEKWKLVYTVDTKWNKGAFGIFNYSQRVEFLNITMTDLIPIEGQITGLKATGYPHAIFTENVRKYCDPYVRDSIEKAGFPRDSRYIPDSYEAIKKTNEGNVIVAANGNGPLQVFSVIDEEKRNADVDIVAWTHYEDLEAVPIFAIKMADPKKIRIEKPKVEQRHIEVENWYVRIKNGKFQKRIELPYYEPEEKIPQIYVAYPKLMSYAPSSPEERKEVILEYSIPEYVNQEFYDRPIVLIEREHPIILDEYSIQTRYAPIALFSEYQISYLEVEAIRRNHARKLRIADVDATKGIIYLHDRIREQDEVIVRYAYKEDWYTYRGFIQNQKFFHLDLNPSPGHRYTVTEEGIIHWIPIDIEVKNQKMIEEPSMQLLAKPINVYLRPSLIRDIQGNIIEGTQRSQTIYHTDEEHWFDPNDYYYDPTMFRLGKIFVQANSNIEQDMIVLDTRSRGGGLDEALSREIIETVNKESLYHWDIGYFDGEAYQENGVIIIRLPNTILQRFNEAEVQAAVAKHKAYGVLPIIEYYDPAQIDQNKNNLLLNPEFYNGEHITYHNPALDAGSYEIKYMDLGSGDNYILVLYNNARYGITIPGYHFETHNAYRVEIKAKKDSKAVSRPAATIEVVHEDDSKQVYQAPLINDNEWAIYKQVFTKEKTIKYVNIILNDPNPKATGTIYIDYVLVFPHILYDPASTEIQEI</sequence>
<protein>
    <submittedName>
        <fullName evidence="1">Uncharacterized protein</fullName>
    </submittedName>
</protein>
<evidence type="ECO:0000313" key="1">
    <source>
        <dbReference type="EMBL" id="OXB94724.1"/>
    </source>
</evidence>
<comment type="caution">
    <text evidence="1">The sequence shown here is derived from an EMBL/GenBank/DDBJ whole genome shotgun (WGS) entry which is preliminary data.</text>
</comment>
<accession>A0A226QRR5</accession>
<name>A0A226QRR5_9BACL</name>
<organism evidence="1 2">
    <name type="scientific">Parageobacillus galactosidasius</name>
    <dbReference type="NCBI Taxonomy" id="883812"/>
    <lineage>
        <taxon>Bacteria</taxon>
        <taxon>Bacillati</taxon>
        <taxon>Bacillota</taxon>
        <taxon>Bacilli</taxon>
        <taxon>Bacillales</taxon>
        <taxon>Anoxybacillaceae</taxon>
        <taxon>Parageobacillus</taxon>
    </lineage>
</organism>
<dbReference type="Gene3D" id="2.60.120.260">
    <property type="entry name" value="Galactose-binding domain-like"/>
    <property type="match status" value="1"/>
</dbReference>
<dbReference type="Gene3D" id="2.60.120.200">
    <property type="match status" value="2"/>
</dbReference>